<evidence type="ECO:0000313" key="4">
    <source>
        <dbReference type="Proteomes" id="UP000078358"/>
    </source>
</evidence>
<feature type="chain" id="PRO_5008100087" description="Iron ABC transporter substrate-binding protein" evidence="2">
    <location>
        <begin position="29"/>
        <end position="347"/>
    </location>
</feature>
<dbReference type="Pfam" id="PF13343">
    <property type="entry name" value="SBP_bac_6"/>
    <property type="match status" value="1"/>
</dbReference>
<name>A0A179CY10_BIBTR</name>
<sequence length="347" mass="37936">MKTALKTAALAVSIAVTGLAASSNIAQAKGRLVVYCSATNIMCEEETKAFGEKYDVKTSFIRNGSGSTFAKLEAEKNNPQADVWYGGTLDPQSQAGEIGLLEAYRSPNVDQIMPRFQDPAKVKGNLSSAIYMGILGFGVNTERLKKLGITEVPKCWKDLTDPRLKGEVQISDPQSAGTAYTAIATFVQLWGEDEAFKFFKELHPNVSQYTKSGVTPSQNTARGETTIGVGFLHDYALQIQNGAPVEMVVPCEGTGYELGGVSIIKGARNIDNAKLFVDWALSKEGQELAWKKGQAFQTLTNTTAEQSPHAFDPEKLNLINYDFEKYGASDERKRLINKWVNEVKLAK</sequence>
<evidence type="ECO:0000313" key="3">
    <source>
        <dbReference type="EMBL" id="OAQ14231.1"/>
    </source>
</evidence>
<dbReference type="GO" id="GO:0030288">
    <property type="term" value="C:outer membrane-bounded periplasmic space"/>
    <property type="evidence" value="ECO:0007669"/>
    <property type="project" value="TreeGrafter"/>
</dbReference>
<dbReference type="PANTHER" id="PTHR30006">
    <property type="entry name" value="THIAMINE-BINDING PERIPLASMIC PROTEIN-RELATED"/>
    <property type="match status" value="1"/>
</dbReference>
<evidence type="ECO:0008006" key="5">
    <source>
        <dbReference type="Google" id="ProtNLM"/>
    </source>
</evidence>
<evidence type="ECO:0000256" key="2">
    <source>
        <dbReference type="SAM" id="SignalP"/>
    </source>
</evidence>
<dbReference type="RefSeq" id="WP_064318662.1">
    <property type="nucleotide sequence ID" value="NZ_JACI01000002.1"/>
</dbReference>
<dbReference type="AlphaFoldDB" id="A0A179CY10"/>
<dbReference type="Gene3D" id="3.40.190.10">
    <property type="entry name" value="Periplasmic binding protein-like II"/>
    <property type="match status" value="2"/>
</dbReference>
<dbReference type="InterPro" id="IPR026045">
    <property type="entry name" value="Ferric-bd"/>
</dbReference>
<comment type="caution">
    <text evidence="3">The sequence shown here is derived from an EMBL/GenBank/DDBJ whole genome shotgun (WGS) entry which is preliminary data.</text>
</comment>
<dbReference type="Proteomes" id="UP000078358">
    <property type="component" value="Unassembled WGS sequence"/>
</dbReference>
<proteinExistence type="predicted"/>
<dbReference type="PANTHER" id="PTHR30006:SF2">
    <property type="entry name" value="ABC TRANSPORTER SUBSTRATE-BINDING PROTEIN"/>
    <property type="match status" value="1"/>
</dbReference>
<dbReference type="GO" id="GO:0015888">
    <property type="term" value="P:thiamine transport"/>
    <property type="evidence" value="ECO:0007669"/>
    <property type="project" value="TreeGrafter"/>
</dbReference>
<dbReference type="PATRIC" id="fig|1261658.3.peg.1497"/>
<accession>A0A179CY10</accession>
<dbReference type="EMBL" id="JACI01000002">
    <property type="protein sequence ID" value="OAQ14231.1"/>
    <property type="molecule type" value="Genomic_DNA"/>
</dbReference>
<reference evidence="3 4" key="1">
    <citation type="submission" date="2014-01" db="EMBL/GenBank/DDBJ databases">
        <authorList>
            <person name="Zuccon D."/>
        </authorList>
    </citation>
    <scope>NUCLEOTIDE SEQUENCE [LARGE SCALE GENOMIC DNA]</scope>
    <source>
        <strain evidence="3 4">Y31</strain>
    </source>
</reference>
<feature type="signal peptide" evidence="2">
    <location>
        <begin position="1"/>
        <end position="28"/>
    </location>
</feature>
<gene>
    <name evidence="3" type="ORF">F480_07515</name>
</gene>
<keyword evidence="1 2" id="KW-0732">Signal</keyword>
<dbReference type="GO" id="GO:0030975">
    <property type="term" value="F:thiamine binding"/>
    <property type="evidence" value="ECO:0007669"/>
    <property type="project" value="TreeGrafter"/>
</dbReference>
<dbReference type="SUPFAM" id="SSF53850">
    <property type="entry name" value="Periplasmic binding protein-like II"/>
    <property type="match status" value="1"/>
</dbReference>
<dbReference type="GO" id="GO:0030976">
    <property type="term" value="F:thiamine pyrophosphate binding"/>
    <property type="evidence" value="ECO:0007669"/>
    <property type="project" value="TreeGrafter"/>
</dbReference>
<organism evidence="3 4">
    <name type="scientific">Bibersteinia trehalosi Y31</name>
    <dbReference type="NCBI Taxonomy" id="1261658"/>
    <lineage>
        <taxon>Bacteria</taxon>
        <taxon>Pseudomonadati</taxon>
        <taxon>Pseudomonadota</taxon>
        <taxon>Gammaproteobacteria</taxon>
        <taxon>Pasteurellales</taxon>
        <taxon>Pasteurellaceae</taxon>
        <taxon>Bibersteinia</taxon>
    </lineage>
</organism>
<protein>
    <recommendedName>
        <fullName evidence="5">Iron ABC transporter substrate-binding protein</fullName>
    </recommendedName>
</protein>
<dbReference type="CDD" id="cd13544">
    <property type="entry name" value="PBP2_Fbp_like_1"/>
    <property type="match status" value="1"/>
</dbReference>
<evidence type="ECO:0000256" key="1">
    <source>
        <dbReference type="ARBA" id="ARBA00022729"/>
    </source>
</evidence>
<dbReference type="PIRSF" id="PIRSF002825">
    <property type="entry name" value="CfbpA"/>
    <property type="match status" value="1"/>
</dbReference>